<name>A0ACB6ZI62_THEGA</name>
<dbReference type="EMBL" id="MU118000">
    <property type="protein sequence ID" value="KAF9649237.1"/>
    <property type="molecule type" value="Genomic_DNA"/>
</dbReference>
<keyword evidence="2" id="KW-1185">Reference proteome</keyword>
<protein>
    <submittedName>
        <fullName evidence="1">Uncharacterized protein</fullName>
    </submittedName>
</protein>
<gene>
    <name evidence="1" type="ORF">BDM02DRAFT_3095038</name>
</gene>
<accession>A0ACB6ZI62</accession>
<reference evidence="1" key="2">
    <citation type="journal article" date="2020" name="Nat. Commun.">
        <title>Large-scale genome sequencing of mycorrhizal fungi provides insights into the early evolution of symbiotic traits.</title>
        <authorList>
            <person name="Miyauchi S."/>
            <person name="Kiss E."/>
            <person name="Kuo A."/>
            <person name="Drula E."/>
            <person name="Kohler A."/>
            <person name="Sanchez-Garcia M."/>
            <person name="Morin E."/>
            <person name="Andreopoulos B."/>
            <person name="Barry K.W."/>
            <person name="Bonito G."/>
            <person name="Buee M."/>
            <person name="Carver A."/>
            <person name="Chen C."/>
            <person name="Cichocki N."/>
            <person name="Clum A."/>
            <person name="Culley D."/>
            <person name="Crous P.W."/>
            <person name="Fauchery L."/>
            <person name="Girlanda M."/>
            <person name="Hayes R.D."/>
            <person name="Keri Z."/>
            <person name="LaButti K."/>
            <person name="Lipzen A."/>
            <person name="Lombard V."/>
            <person name="Magnuson J."/>
            <person name="Maillard F."/>
            <person name="Murat C."/>
            <person name="Nolan M."/>
            <person name="Ohm R.A."/>
            <person name="Pangilinan J."/>
            <person name="Pereira M.F."/>
            <person name="Perotto S."/>
            <person name="Peter M."/>
            <person name="Pfister S."/>
            <person name="Riley R."/>
            <person name="Sitrit Y."/>
            <person name="Stielow J.B."/>
            <person name="Szollosi G."/>
            <person name="Zifcakova L."/>
            <person name="Stursova M."/>
            <person name="Spatafora J.W."/>
            <person name="Tedersoo L."/>
            <person name="Vaario L.M."/>
            <person name="Yamada A."/>
            <person name="Yan M."/>
            <person name="Wang P."/>
            <person name="Xu J."/>
            <person name="Bruns T."/>
            <person name="Baldrian P."/>
            <person name="Vilgalys R."/>
            <person name="Dunand C."/>
            <person name="Henrissat B."/>
            <person name="Grigoriev I.V."/>
            <person name="Hibbett D."/>
            <person name="Nagy L.G."/>
            <person name="Martin F.M."/>
        </authorList>
    </citation>
    <scope>NUCLEOTIDE SEQUENCE</scope>
    <source>
        <strain evidence="1">P2</strain>
    </source>
</reference>
<dbReference type="Proteomes" id="UP000886501">
    <property type="component" value="Unassembled WGS sequence"/>
</dbReference>
<evidence type="ECO:0000313" key="1">
    <source>
        <dbReference type="EMBL" id="KAF9649237.1"/>
    </source>
</evidence>
<evidence type="ECO:0000313" key="2">
    <source>
        <dbReference type="Proteomes" id="UP000886501"/>
    </source>
</evidence>
<sequence length="316" mass="35445">MIPFCHWEVFKGPPTHTSGGRPVRWADYPKLVDLQTRTFDQLLDESVGGKGLALEVKKAEMASNDLITLVRVSDLKSRDQIAERLGRFVDDARGTGRSLHSLGAKIHGAVDSITSLNDYALQTIEAAKVPTSLAARVLPLSFSNPTKEAVIETFLMSMDNIGSHMARLRDEAEISMGHLLRLEQHLVVLHEVSHRDNKDLKAEKEDILVELWTWLGGNKNKLRKMDLNLDLLKNVEKYRRKALAHVVATLQTLHTLDANVEELRTRVAAPDIVGDKIPIEVHIKSIKAGVERLKEGQMRASLRQEERVAQILEIDT</sequence>
<reference evidence="1" key="1">
    <citation type="submission" date="2019-10" db="EMBL/GenBank/DDBJ databases">
        <authorList>
            <consortium name="DOE Joint Genome Institute"/>
            <person name="Kuo A."/>
            <person name="Miyauchi S."/>
            <person name="Kiss E."/>
            <person name="Drula E."/>
            <person name="Kohler A."/>
            <person name="Sanchez-Garcia M."/>
            <person name="Andreopoulos B."/>
            <person name="Barry K.W."/>
            <person name="Bonito G."/>
            <person name="Buee M."/>
            <person name="Carver A."/>
            <person name="Chen C."/>
            <person name="Cichocki N."/>
            <person name="Clum A."/>
            <person name="Culley D."/>
            <person name="Crous P.W."/>
            <person name="Fauchery L."/>
            <person name="Girlanda M."/>
            <person name="Hayes R."/>
            <person name="Keri Z."/>
            <person name="Labutti K."/>
            <person name="Lipzen A."/>
            <person name="Lombard V."/>
            <person name="Magnuson J."/>
            <person name="Maillard F."/>
            <person name="Morin E."/>
            <person name="Murat C."/>
            <person name="Nolan M."/>
            <person name="Ohm R."/>
            <person name="Pangilinan J."/>
            <person name="Pereira M."/>
            <person name="Perotto S."/>
            <person name="Peter M."/>
            <person name="Riley R."/>
            <person name="Sitrit Y."/>
            <person name="Stielow B."/>
            <person name="Szollosi G."/>
            <person name="Zifcakova L."/>
            <person name="Stursova M."/>
            <person name="Spatafora J.W."/>
            <person name="Tedersoo L."/>
            <person name="Vaario L.-M."/>
            <person name="Yamada A."/>
            <person name="Yan M."/>
            <person name="Wang P."/>
            <person name="Xu J."/>
            <person name="Bruns T."/>
            <person name="Baldrian P."/>
            <person name="Vilgalys R."/>
            <person name="Henrissat B."/>
            <person name="Grigoriev I.V."/>
            <person name="Hibbett D."/>
            <person name="Nagy L.G."/>
            <person name="Martin F.M."/>
        </authorList>
    </citation>
    <scope>NUCLEOTIDE SEQUENCE</scope>
    <source>
        <strain evidence="1">P2</strain>
    </source>
</reference>
<organism evidence="1 2">
    <name type="scientific">Thelephora ganbajun</name>
    <name type="common">Ganba fungus</name>
    <dbReference type="NCBI Taxonomy" id="370292"/>
    <lineage>
        <taxon>Eukaryota</taxon>
        <taxon>Fungi</taxon>
        <taxon>Dikarya</taxon>
        <taxon>Basidiomycota</taxon>
        <taxon>Agaricomycotina</taxon>
        <taxon>Agaricomycetes</taxon>
        <taxon>Thelephorales</taxon>
        <taxon>Thelephoraceae</taxon>
        <taxon>Thelephora</taxon>
    </lineage>
</organism>
<proteinExistence type="predicted"/>
<comment type="caution">
    <text evidence="1">The sequence shown here is derived from an EMBL/GenBank/DDBJ whole genome shotgun (WGS) entry which is preliminary data.</text>
</comment>